<organism evidence="4 5">
    <name type="scientific">Ancylostoma caninum</name>
    <name type="common">Dog hookworm</name>
    <dbReference type="NCBI Taxonomy" id="29170"/>
    <lineage>
        <taxon>Eukaryota</taxon>
        <taxon>Metazoa</taxon>
        <taxon>Ecdysozoa</taxon>
        <taxon>Nematoda</taxon>
        <taxon>Chromadorea</taxon>
        <taxon>Rhabditida</taxon>
        <taxon>Rhabditina</taxon>
        <taxon>Rhabditomorpha</taxon>
        <taxon>Strongyloidea</taxon>
        <taxon>Ancylostomatidae</taxon>
        <taxon>Ancylostomatinae</taxon>
        <taxon>Ancylostoma</taxon>
    </lineage>
</organism>
<dbReference type="GO" id="GO:0004105">
    <property type="term" value="F:choline-phosphate cytidylyltransferase activity"/>
    <property type="evidence" value="ECO:0007669"/>
    <property type="project" value="UniProtKB-EC"/>
</dbReference>
<dbReference type="PANTHER" id="PTHR10739">
    <property type="entry name" value="CYTIDYLYLTRANSFERASE"/>
    <property type="match status" value="1"/>
</dbReference>
<evidence type="ECO:0000259" key="3">
    <source>
        <dbReference type="Pfam" id="PF01467"/>
    </source>
</evidence>
<dbReference type="InterPro" id="IPR045049">
    <property type="entry name" value="Pcy1-like"/>
</dbReference>
<dbReference type="PANTHER" id="PTHR10739:SF13">
    <property type="entry name" value="CHOLINE-PHOSPHATE CYTIDYLYLTRANSFERASE"/>
    <property type="match status" value="1"/>
</dbReference>
<evidence type="ECO:0000256" key="1">
    <source>
        <dbReference type="ARBA" id="ARBA00025706"/>
    </source>
</evidence>
<dbReference type="Gene3D" id="3.40.50.620">
    <property type="entry name" value="HUPs"/>
    <property type="match status" value="1"/>
</dbReference>
<reference evidence="4 5" key="1">
    <citation type="submission" date="2014-10" db="EMBL/GenBank/DDBJ databases">
        <title>Draft genome of the hookworm Ancylostoma caninum.</title>
        <authorList>
            <person name="Mitreva M."/>
        </authorList>
    </citation>
    <scope>NUCLEOTIDE SEQUENCE [LARGE SCALE GENOMIC DNA]</scope>
    <source>
        <strain evidence="4 5">Baltimore</strain>
    </source>
</reference>
<evidence type="ECO:0000256" key="2">
    <source>
        <dbReference type="ARBA" id="ARBA00026101"/>
    </source>
</evidence>
<protein>
    <recommendedName>
        <fullName evidence="2">choline-phosphate cytidylyltransferase</fullName>
        <ecNumber evidence="2">2.7.7.15</ecNumber>
    </recommendedName>
</protein>
<accession>A0A368GBX2</accession>
<dbReference type="OrthoDB" id="17102at2759"/>
<dbReference type="Proteomes" id="UP000252519">
    <property type="component" value="Unassembled WGS sequence"/>
</dbReference>
<name>A0A368GBX2_ANCCA</name>
<proteinExistence type="predicted"/>
<evidence type="ECO:0000313" key="5">
    <source>
        <dbReference type="Proteomes" id="UP000252519"/>
    </source>
</evidence>
<dbReference type="GO" id="GO:0031210">
    <property type="term" value="F:phosphatidylcholine binding"/>
    <property type="evidence" value="ECO:0007669"/>
    <property type="project" value="TreeGrafter"/>
</dbReference>
<sequence length="192" mass="22020">MSLPSSKVPFPGRGMASGDQRFVPYTLTQLRNGDFPQNRPIHIFAEGVYDLFHYGHARQLRQVKEAFPNVIVTAGLCSDELVIKNKGGPLVMTYEERLASVKECRYVDNVIDHGMFYPTIELLDRIEADLIAHDDIPYGCPDSDDCYKPFKMADRFLTTQRTKNISTTDLIQRIVDNSENFRERNMKREQLG</sequence>
<gene>
    <name evidence="4" type="ORF">ANCCAN_13563</name>
</gene>
<keyword evidence="4" id="KW-0808">Transferase</keyword>
<dbReference type="InterPro" id="IPR004821">
    <property type="entry name" value="Cyt_trans-like"/>
</dbReference>
<dbReference type="NCBIfam" id="TIGR00125">
    <property type="entry name" value="cyt_tran_rel"/>
    <property type="match status" value="1"/>
</dbReference>
<dbReference type="SUPFAM" id="SSF52374">
    <property type="entry name" value="Nucleotidylyl transferase"/>
    <property type="match status" value="1"/>
</dbReference>
<dbReference type="InterPro" id="IPR014729">
    <property type="entry name" value="Rossmann-like_a/b/a_fold"/>
</dbReference>
<dbReference type="Pfam" id="PF01467">
    <property type="entry name" value="CTP_transf_like"/>
    <property type="match status" value="1"/>
</dbReference>
<comment type="caution">
    <text evidence="4">The sequence shown here is derived from an EMBL/GenBank/DDBJ whole genome shotgun (WGS) entry which is preliminary data.</text>
</comment>
<dbReference type="EMBL" id="JOJR01000282">
    <property type="protein sequence ID" value="RCN40505.1"/>
    <property type="molecule type" value="Genomic_DNA"/>
</dbReference>
<keyword evidence="5" id="KW-1185">Reference proteome</keyword>
<feature type="domain" description="Cytidyltransferase-like" evidence="3">
    <location>
        <begin position="45"/>
        <end position="173"/>
    </location>
</feature>
<dbReference type="UniPathway" id="UPA00753">
    <property type="reaction ID" value="UER00739"/>
</dbReference>
<dbReference type="AlphaFoldDB" id="A0A368GBX2"/>
<dbReference type="STRING" id="29170.A0A368GBX2"/>
<evidence type="ECO:0000313" key="4">
    <source>
        <dbReference type="EMBL" id="RCN40505.1"/>
    </source>
</evidence>
<comment type="pathway">
    <text evidence="1">Phospholipid metabolism; phosphatidylcholine biosynthesis; phosphatidylcholine from phosphocholine: step 1/2.</text>
</comment>
<dbReference type="EC" id="2.7.7.15" evidence="2"/>